<keyword evidence="4" id="KW-1134">Transmembrane beta strand</keyword>
<comment type="similarity">
    <text evidence="2">Belongs to the autotransporter-2 (AT-2) (TC 1.B.40) family.</text>
</comment>
<dbReference type="GO" id="GO:0019867">
    <property type="term" value="C:outer membrane"/>
    <property type="evidence" value="ECO:0007669"/>
    <property type="project" value="InterPro"/>
</dbReference>
<comment type="subcellular location">
    <subcellularLocation>
        <location evidence="1">Cell outer membrane</location>
    </subcellularLocation>
</comment>
<dbReference type="SUPFAM" id="SSF54523">
    <property type="entry name" value="Pili subunits"/>
    <property type="match status" value="1"/>
</dbReference>
<feature type="domain" description="Trimeric autotransporter adhesin YadA-like head" evidence="12">
    <location>
        <begin position="180"/>
        <end position="204"/>
    </location>
</feature>
<dbReference type="CDD" id="cd12820">
    <property type="entry name" value="LbR_YadA-like"/>
    <property type="match status" value="1"/>
</dbReference>
<feature type="coiled-coil region" evidence="10">
    <location>
        <begin position="446"/>
        <end position="473"/>
    </location>
</feature>
<dbReference type="InterPro" id="IPR008640">
    <property type="entry name" value="Adhesin_Head_dom"/>
</dbReference>
<evidence type="ECO:0000256" key="7">
    <source>
        <dbReference type="ARBA" id="ARBA00022927"/>
    </source>
</evidence>
<feature type="domain" description="Trimeric autotransporter adhesin YadA-like stalk" evidence="13">
    <location>
        <begin position="267"/>
        <end position="311"/>
    </location>
</feature>
<reference evidence="14" key="1">
    <citation type="journal article" date="2021" name="Proc. Natl. Acad. Sci. U.S.A.">
        <title>A Catalog of Tens of Thousands of Viruses from Human Metagenomes Reveals Hidden Associations with Chronic Diseases.</title>
        <authorList>
            <person name="Tisza M.J."/>
            <person name="Buck C.B."/>
        </authorList>
    </citation>
    <scope>NUCLEOTIDE SEQUENCE</scope>
    <source>
        <strain evidence="14">CttG313</strain>
    </source>
</reference>
<keyword evidence="6" id="KW-0732">Signal</keyword>
<keyword evidence="7" id="KW-0653">Protein transport</keyword>
<dbReference type="InterPro" id="IPR011049">
    <property type="entry name" value="Serralysin-like_metalloprot_C"/>
</dbReference>
<evidence type="ECO:0000256" key="9">
    <source>
        <dbReference type="ARBA" id="ARBA00023237"/>
    </source>
</evidence>
<evidence type="ECO:0000256" key="1">
    <source>
        <dbReference type="ARBA" id="ARBA00004442"/>
    </source>
</evidence>
<evidence type="ECO:0000256" key="5">
    <source>
        <dbReference type="ARBA" id="ARBA00022692"/>
    </source>
</evidence>
<feature type="domain" description="Trimeric autotransporter adhesin YadA-like head" evidence="12">
    <location>
        <begin position="97"/>
        <end position="119"/>
    </location>
</feature>
<evidence type="ECO:0000259" key="11">
    <source>
        <dbReference type="Pfam" id="PF03895"/>
    </source>
</evidence>
<evidence type="ECO:0000259" key="12">
    <source>
        <dbReference type="Pfam" id="PF05658"/>
    </source>
</evidence>
<keyword evidence="8" id="KW-0472">Membrane</keyword>
<dbReference type="SUPFAM" id="SSF101967">
    <property type="entry name" value="Adhesin YadA, collagen-binding domain"/>
    <property type="match status" value="1"/>
</dbReference>
<proteinExistence type="inferred from homology"/>
<protein>
    <submittedName>
        <fullName evidence="14">YadA-like protein</fullName>
    </submittedName>
</protein>
<evidence type="ECO:0000259" key="13">
    <source>
        <dbReference type="Pfam" id="PF05662"/>
    </source>
</evidence>
<dbReference type="Pfam" id="PF05662">
    <property type="entry name" value="YadA_stalk"/>
    <property type="match status" value="1"/>
</dbReference>
<dbReference type="InterPro" id="IPR008635">
    <property type="entry name" value="Coiled_stalk_dom"/>
</dbReference>
<organism evidence="14">
    <name type="scientific">Siphoviridae sp. cttG313</name>
    <dbReference type="NCBI Taxonomy" id="2825704"/>
    <lineage>
        <taxon>Viruses</taxon>
        <taxon>Duplodnaviria</taxon>
        <taxon>Heunggongvirae</taxon>
        <taxon>Uroviricota</taxon>
        <taxon>Caudoviricetes</taxon>
    </lineage>
</organism>
<accession>A0A8S5TS77</accession>
<dbReference type="InterPro" id="IPR045584">
    <property type="entry name" value="Pilin-like"/>
</dbReference>
<feature type="domain" description="Trimeric autotransporter adhesin YadA-like C-terminal membrane anchor" evidence="11">
    <location>
        <begin position="382"/>
        <end position="432"/>
    </location>
</feature>
<dbReference type="Gene3D" id="3.30.1300.30">
    <property type="entry name" value="GSPII I/J protein-like"/>
    <property type="match status" value="1"/>
</dbReference>
<dbReference type="InterPro" id="IPR005594">
    <property type="entry name" value="YadA_C"/>
</dbReference>
<keyword evidence="9" id="KW-0998">Cell outer membrane</keyword>
<dbReference type="GO" id="GO:0015031">
    <property type="term" value="P:protein transport"/>
    <property type="evidence" value="ECO:0007669"/>
    <property type="project" value="UniProtKB-KW"/>
</dbReference>
<evidence type="ECO:0000256" key="4">
    <source>
        <dbReference type="ARBA" id="ARBA00022452"/>
    </source>
</evidence>
<dbReference type="Pfam" id="PF05658">
    <property type="entry name" value="YadA_head"/>
    <property type="match status" value="5"/>
</dbReference>
<evidence type="ECO:0000313" key="14">
    <source>
        <dbReference type="EMBL" id="DAF85023.1"/>
    </source>
</evidence>
<evidence type="ECO:0000256" key="6">
    <source>
        <dbReference type="ARBA" id="ARBA00022729"/>
    </source>
</evidence>
<keyword evidence="5" id="KW-0812">Transmembrane</keyword>
<dbReference type="EMBL" id="BK015917">
    <property type="protein sequence ID" value="DAF85023.1"/>
    <property type="molecule type" value="Genomic_DNA"/>
</dbReference>
<dbReference type="Gene3D" id="1.20.5.170">
    <property type="match status" value="1"/>
</dbReference>
<feature type="domain" description="Trimeric autotransporter adhesin YadA-like head" evidence="12">
    <location>
        <begin position="122"/>
        <end position="146"/>
    </location>
</feature>
<evidence type="ECO:0000256" key="2">
    <source>
        <dbReference type="ARBA" id="ARBA00005848"/>
    </source>
</evidence>
<dbReference type="Pfam" id="PF03895">
    <property type="entry name" value="YadA_anchor"/>
    <property type="match status" value="1"/>
</dbReference>
<evidence type="ECO:0000256" key="8">
    <source>
        <dbReference type="ARBA" id="ARBA00023136"/>
    </source>
</evidence>
<feature type="domain" description="Trimeric autotransporter adhesin YadA-like head" evidence="12">
    <location>
        <begin position="207"/>
        <end position="221"/>
    </location>
</feature>
<feature type="domain" description="Trimeric autotransporter adhesin YadA-like head" evidence="12">
    <location>
        <begin position="54"/>
        <end position="77"/>
    </location>
</feature>
<evidence type="ECO:0000256" key="3">
    <source>
        <dbReference type="ARBA" id="ARBA00022448"/>
    </source>
</evidence>
<dbReference type="Gene3D" id="2.150.10.10">
    <property type="entry name" value="Serralysin-like metalloprotease, C-terminal"/>
    <property type="match status" value="3"/>
</dbReference>
<sequence>MKNMNKAVLVLGISALAVNVASANNNTLGGTDNTITASSHSSAVFGYQNTIDANNAIAFGENNTVNGTNSFAGGNNSKAMGRNSFAYGSHAEALVEYTYAIGSQARTSAYDTVAIGNGAYVSGTSSVAIGRTNNLTGENSVVIGANNNDIKGNQSTVIGYNNKMAGDMEQTIIGANSETSGQGAMAIGTHTQATAIDAVAVGNNIIADKQNSVAIGTNSVTDNAVGVDGITINGTRHVFAGEQPTSVVSFGAKGRAGAGGVKYYNRQLQNVSAGRIEADSLDAINGSQLYAVVDEVETNAKQIAKNKNNIKDIAVGLNMLGDVVNDHEQQLTNHETRITDLEHRTYNLTQDINNKVNNLGQRVNKLGASSAALAGLHPLDFNRNDKASYAVSYGHYRNANAVALGAFYRPNERVMIGAGMTLGSENQYTLNVAFKTGKGSDYIQEAKDKDSRISKLEAMVQKLMAEVEQQKAVK</sequence>
<name>A0A8S5TS77_9CAUD</name>
<keyword evidence="3" id="KW-0813">Transport</keyword>
<evidence type="ECO:0000256" key="10">
    <source>
        <dbReference type="SAM" id="Coils"/>
    </source>
</evidence>
<keyword evidence="10" id="KW-0175">Coiled coil</keyword>